<dbReference type="PROSITE" id="PS51318">
    <property type="entry name" value="TAT"/>
    <property type="match status" value="1"/>
</dbReference>
<proteinExistence type="predicted"/>
<dbReference type="InterPro" id="IPR006059">
    <property type="entry name" value="SBP"/>
</dbReference>
<sequence>MSKRINRRQMLKVMGLTGSGAALALSGCAPAATPAPPTNTPLPPVEAVPTPTPGAAVAAGPVAADYAAGQAAYGGYDEWHPENPVEILVWFPPGPMDTDPWLRAMKGGVDRFMQKYPTIKVNIEQIPWEDLDTKVNAAVAAKKGPDVLFEADREAEYPRRGAVLPLDDLMMNDYFEKHKFYQVRPLDDHRLYWVHCSIMGPILYTNKALLAERGYKPSDIPTTWEEFGRFCQELTKYDGDTMVQAGFGFNGYARYIWNDMMYQQGAHVYSPTKSFINSPESENAWQMLVDFYDKYRINDRTFLPFDQAFGTGKSAIAQVWTWFGSTLEANYPDIDWAPALYPTFTGKGPYGRFDYDGPAWMISSLAEGDKQRAAFEFFKFHVHDYQFLVERAHTVGLVLVTEPHPDYPKLFDEVAAKDNPTQEERRLQSLAILSKQFEGGMVFPGEVAAPFDQLWQKMEEAILVNQRPIKEVLAEYEKEYDKLLATTKFWITPEA</sequence>
<dbReference type="InterPro" id="IPR006311">
    <property type="entry name" value="TAT_signal"/>
</dbReference>
<keyword evidence="1" id="KW-0732">Signal</keyword>
<feature type="signal peptide" evidence="1">
    <location>
        <begin position="1"/>
        <end position="31"/>
    </location>
</feature>
<dbReference type="Pfam" id="PF13416">
    <property type="entry name" value="SBP_bac_8"/>
    <property type="match status" value="1"/>
</dbReference>
<organism evidence="2">
    <name type="scientific">Anaerolinea thermolimosa</name>
    <dbReference type="NCBI Taxonomy" id="229919"/>
    <lineage>
        <taxon>Bacteria</taxon>
        <taxon>Bacillati</taxon>
        <taxon>Chloroflexota</taxon>
        <taxon>Anaerolineae</taxon>
        <taxon>Anaerolineales</taxon>
        <taxon>Anaerolineaceae</taxon>
        <taxon>Anaerolinea</taxon>
    </lineage>
</organism>
<dbReference type="SUPFAM" id="SSF53850">
    <property type="entry name" value="Periplasmic binding protein-like II"/>
    <property type="match status" value="1"/>
</dbReference>
<feature type="chain" id="PRO_5027921877" evidence="1">
    <location>
        <begin position="32"/>
        <end position="495"/>
    </location>
</feature>
<accession>A0A7C4PL34</accession>
<dbReference type="AlphaFoldDB" id="A0A7C4PL34"/>
<comment type="caution">
    <text evidence="2">The sequence shown here is derived from an EMBL/GenBank/DDBJ whole genome shotgun (WGS) entry which is preliminary data.</text>
</comment>
<dbReference type="InterPro" id="IPR050490">
    <property type="entry name" value="Bact_solute-bd_prot1"/>
</dbReference>
<protein>
    <submittedName>
        <fullName evidence="2">Extracellular solute-binding protein</fullName>
    </submittedName>
</protein>
<dbReference type="Gene3D" id="3.40.190.10">
    <property type="entry name" value="Periplasmic binding protein-like II"/>
    <property type="match status" value="1"/>
</dbReference>
<dbReference type="PANTHER" id="PTHR43649:SF30">
    <property type="entry name" value="ABC TRANSPORTER SUBSTRATE-BINDING PROTEIN"/>
    <property type="match status" value="1"/>
</dbReference>
<name>A0A7C4PL34_9CHLR</name>
<reference evidence="2" key="1">
    <citation type="journal article" date="2020" name="mSystems">
        <title>Genome- and Community-Level Interaction Insights into Carbon Utilization and Element Cycling Functions of Hydrothermarchaeota in Hydrothermal Sediment.</title>
        <authorList>
            <person name="Zhou Z."/>
            <person name="Liu Y."/>
            <person name="Xu W."/>
            <person name="Pan J."/>
            <person name="Luo Z.H."/>
            <person name="Li M."/>
        </authorList>
    </citation>
    <scope>NUCLEOTIDE SEQUENCE [LARGE SCALE GENOMIC DNA]</scope>
    <source>
        <strain evidence="2">SpSt-573</strain>
    </source>
</reference>
<dbReference type="PROSITE" id="PS51257">
    <property type="entry name" value="PROKAR_LIPOPROTEIN"/>
    <property type="match status" value="1"/>
</dbReference>
<dbReference type="EMBL" id="DSYK01000620">
    <property type="protein sequence ID" value="HGS22660.1"/>
    <property type="molecule type" value="Genomic_DNA"/>
</dbReference>
<gene>
    <name evidence="2" type="ORF">ENT37_12455</name>
</gene>
<evidence type="ECO:0000256" key="1">
    <source>
        <dbReference type="SAM" id="SignalP"/>
    </source>
</evidence>
<dbReference type="PANTHER" id="PTHR43649">
    <property type="entry name" value="ARABINOSE-BINDING PROTEIN-RELATED"/>
    <property type="match status" value="1"/>
</dbReference>
<evidence type="ECO:0000313" key="2">
    <source>
        <dbReference type="EMBL" id="HGS22660.1"/>
    </source>
</evidence>